<dbReference type="AlphaFoldDB" id="A0A067PRL4"/>
<reference evidence="2" key="1">
    <citation type="journal article" date="2014" name="Proc. Natl. Acad. Sci. U.S.A.">
        <title>Extensive sampling of basidiomycete genomes demonstrates inadequacy of the white-rot/brown-rot paradigm for wood decay fungi.</title>
        <authorList>
            <person name="Riley R."/>
            <person name="Salamov A.A."/>
            <person name="Brown D.W."/>
            <person name="Nagy L.G."/>
            <person name="Floudas D."/>
            <person name="Held B.W."/>
            <person name="Levasseur A."/>
            <person name="Lombard V."/>
            <person name="Morin E."/>
            <person name="Otillar R."/>
            <person name="Lindquist E.A."/>
            <person name="Sun H."/>
            <person name="LaButti K.M."/>
            <person name="Schmutz J."/>
            <person name="Jabbour D."/>
            <person name="Luo H."/>
            <person name="Baker S.E."/>
            <person name="Pisabarro A.G."/>
            <person name="Walton J.D."/>
            <person name="Blanchette R.A."/>
            <person name="Henrissat B."/>
            <person name="Martin F."/>
            <person name="Cullen D."/>
            <person name="Hibbett D.S."/>
            <person name="Grigoriev I.V."/>
        </authorList>
    </citation>
    <scope>NUCLEOTIDE SEQUENCE [LARGE SCALE GENOMIC DNA]</scope>
    <source>
        <strain evidence="2">MUCL 33604</strain>
    </source>
</reference>
<sequence length="408" mass="44978">MNVVKAAHLQKVWSQPSHKPELHLPPAIAIPPPSPFFQPLSIHLLPGGDWFIELSNTGRMSISPTQPDRDLVHTRVETVVSRDFGYFLAEPAYLATSDSYGPFFAVPFLSDTYCVHIYHIDMPSNSCPPSFNLVAAVATVPPAFITFTTIGGNLFGYVEKRPAGQFLTIRTIGNQLDDPVLQVVLSLNRPEDPPSYKFLVGIRILSERWLLVLLPTSIEIIQIPPLLPLKKPRGSTFDTSALLEVAAQPVKSISLSDDPSKNTLGFATTPVVWCGKRGMHHQPFYIHITGSPFGHVINIASDETQLPRHSTVRVPGAMMSLVPYKWASRRCILYDDTSPTTLRFCTIPRSPGSQCSPDSEGFSLCSRTILVPGKAKPYMLTYDELSGRLCFSVVGSGQNYGVFMLDIV</sequence>
<dbReference type="InParanoid" id="A0A067PRL4"/>
<gene>
    <name evidence="1" type="ORF">JAAARDRAFT_39679</name>
</gene>
<evidence type="ECO:0000313" key="1">
    <source>
        <dbReference type="EMBL" id="KDQ52961.1"/>
    </source>
</evidence>
<feature type="non-terminal residue" evidence="1">
    <location>
        <position position="1"/>
    </location>
</feature>
<dbReference type="HOGENOM" id="CLU_601376_0_0_1"/>
<organism evidence="1 2">
    <name type="scientific">Jaapia argillacea MUCL 33604</name>
    <dbReference type="NCBI Taxonomy" id="933084"/>
    <lineage>
        <taxon>Eukaryota</taxon>
        <taxon>Fungi</taxon>
        <taxon>Dikarya</taxon>
        <taxon>Basidiomycota</taxon>
        <taxon>Agaricomycotina</taxon>
        <taxon>Agaricomycetes</taxon>
        <taxon>Agaricomycetidae</taxon>
        <taxon>Jaapiales</taxon>
        <taxon>Jaapiaceae</taxon>
        <taxon>Jaapia</taxon>
    </lineage>
</organism>
<keyword evidence="2" id="KW-1185">Reference proteome</keyword>
<dbReference type="EMBL" id="KL197736">
    <property type="protein sequence ID" value="KDQ52961.1"/>
    <property type="molecule type" value="Genomic_DNA"/>
</dbReference>
<protein>
    <submittedName>
        <fullName evidence="1">Uncharacterized protein</fullName>
    </submittedName>
</protein>
<evidence type="ECO:0000313" key="2">
    <source>
        <dbReference type="Proteomes" id="UP000027265"/>
    </source>
</evidence>
<name>A0A067PRL4_9AGAM</name>
<proteinExistence type="predicted"/>
<accession>A0A067PRL4</accession>
<dbReference type="Proteomes" id="UP000027265">
    <property type="component" value="Unassembled WGS sequence"/>
</dbReference>